<reference evidence="4 6" key="1">
    <citation type="journal article" date="2019" name="Nat. Med.">
        <title>A library of human gut bacterial isolates paired with longitudinal multiomics data enables mechanistic microbiome research.</title>
        <authorList>
            <person name="Poyet M."/>
            <person name="Groussin M."/>
            <person name="Gibbons S.M."/>
            <person name="Avila-Pacheco J."/>
            <person name="Jiang X."/>
            <person name="Kearney S.M."/>
            <person name="Perrotta A.R."/>
            <person name="Berdy B."/>
            <person name="Zhao S."/>
            <person name="Lieberman T.D."/>
            <person name="Swanson P.K."/>
            <person name="Smith M."/>
            <person name="Roesemann S."/>
            <person name="Alexander J.E."/>
            <person name="Rich S.A."/>
            <person name="Livny J."/>
            <person name="Vlamakis H."/>
            <person name="Clish C."/>
            <person name="Bullock K."/>
            <person name="Deik A."/>
            <person name="Scott J."/>
            <person name="Pierce K.A."/>
            <person name="Xavier R.J."/>
            <person name="Alm E.J."/>
        </authorList>
    </citation>
    <scope>NUCLEOTIDE SEQUENCE [LARGE SCALE GENOMIC DNA]</scope>
    <source>
        <strain evidence="4 6">BIOML-A106</strain>
    </source>
</reference>
<organism evidence="4 6">
    <name type="scientific">Bacteroides fragilis</name>
    <dbReference type="NCBI Taxonomy" id="817"/>
    <lineage>
        <taxon>Bacteria</taxon>
        <taxon>Pseudomonadati</taxon>
        <taxon>Bacteroidota</taxon>
        <taxon>Bacteroidia</taxon>
        <taxon>Bacteroidales</taxon>
        <taxon>Bacteroidaceae</taxon>
        <taxon>Bacteroides</taxon>
    </lineage>
</organism>
<evidence type="ECO:0000313" key="6">
    <source>
        <dbReference type="Proteomes" id="UP000479773"/>
    </source>
</evidence>
<dbReference type="EMBL" id="JAPUAC010000006">
    <property type="protein sequence ID" value="MCZ2654608.1"/>
    <property type="molecule type" value="Genomic_DNA"/>
</dbReference>
<gene>
    <name evidence="4" type="ORF">F3B44_13755</name>
    <name evidence="5" type="ORF">O1422_10610</name>
</gene>
<sequence>MATFKACVRRQRNDGLYTVFVRVTHKRDARYIDTGKAVDKSKLRKGEIKDPDILSYCSNLIRGYNDKLNAVEISTWDIHEVISYLQNIDEDISFSQYARKYVFEMATTKNMVRNSKNYRWAYQSLEKFAGTNNIMFSKLTSKFIQDWINSLLETNRAKEMYPTCIRMIYNAALEEYNDYDKNVIRIKLQPFRKIEIPKADVPEKRALDIPMLQKFFYGVIPETKLKASLPELSRDVAEMVFCLAGINTADLFELRKENLKGEVLCYHRQKTKKFRRDGAYLEVKIPTRLLPLFEKYKSNNDYLLNFAERYQDSNCFNINVNSGLKPYCNYNGLPNVCIYNFRHSWATIAQNNCGASTAEVGFALNHSSAHRVTEGYIKKDYSPISVLNEKVIACVFGGDEDLK</sequence>
<dbReference type="AlphaFoldDB" id="A0A5M5PWH1"/>
<dbReference type="InterPro" id="IPR025269">
    <property type="entry name" value="SAM-like_dom"/>
</dbReference>
<dbReference type="GO" id="GO:0003677">
    <property type="term" value="F:DNA binding"/>
    <property type="evidence" value="ECO:0007669"/>
    <property type="project" value="UniProtKB-KW"/>
</dbReference>
<dbReference type="GO" id="GO:0015074">
    <property type="term" value="P:DNA integration"/>
    <property type="evidence" value="ECO:0007669"/>
    <property type="project" value="InterPro"/>
</dbReference>
<evidence type="ECO:0000256" key="2">
    <source>
        <dbReference type="ARBA" id="ARBA00023172"/>
    </source>
</evidence>
<name>A0A5M5PWH1_BACFG</name>
<dbReference type="Gene3D" id="1.10.150.130">
    <property type="match status" value="1"/>
</dbReference>
<dbReference type="PANTHER" id="PTHR30349">
    <property type="entry name" value="PHAGE INTEGRASE-RELATED"/>
    <property type="match status" value="1"/>
</dbReference>
<dbReference type="PANTHER" id="PTHR30349:SF64">
    <property type="entry name" value="PROPHAGE INTEGRASE INTD-RELATED"/>
    <property type="match status" value="1"/>
</dbReference>
<evidence type="ECO:0000259" key="3">
    <source>
        <dbReference type="Pfam" id="PF13102"/>
    </source>
</evidence>
<evidence type="ECO:0000313" key="5">
    <source>
        <dbReference type="EMBL" id="MCZ2654608.1"/>
    </source>
</evidence>
<dbReference type="InterPro" id="IPR013762">
    <property type="entry name" value="Integrase-like_cat_sf"/>
</dbReference>
<protein>
    <submittedName>
        <fullName evidence="5">Phage integrase SAM-like domain-containing protein</fullName>
    </submittedName>
    <submittedName>
        <fullName evidence="4">Site-specific integrase</fullName>
    </submittedName>
</protein>
<dbReference type="GO" id="GO:0006310">
    <property type="term" value="P:DNA recombination"/>
    <property type="evidence" value="ECO:0007669"/>
    <property type="project" value="UniProtKB-KW"/>
</dbReference>
<feature type="domain" description="Phage integrase SAM-like" evidence="3">
    <location>
        <begin position="93"/>
        <end position="175"/>
    </location>
</feature>
<dbReference type="Proteomes" id="UP000479773">
    <property type="component" value="Unassembled WGS sequence"/>
</dbReference>
<evidence type="ECO:0000256" key="1">
    <source>
        <dbReference type="ARBA" id="ARBA00023125"/>
    </source>
</evidence>
<keyword evidence="1" id="KW-0238">DNA-binding</keyword>
<reference evidence="5" key="2">
    <citation type="submission" date="2022-12" db="EMBL/GenBank/DDBJ databases">
        <title>Development of a Multilocus Sequence Typing Scheme for Bacteroides fragilis Based on Whole Genome Sequencing Data and Clinical Application.</title>
        <authorList>
            <person name="Nielsen F.D."/>
            <person name="Justesen U.S."/>
        </authorList>
    </citation>
    <scope>NUCLEOTIDE SEQUENCE</scope>
    <source>
        <strain evidence="5">BF_BC_ODE_DK_2015_2</strain>
    </source>
</reference>
<comment type="caution">
    <text evidence="4">The sequence shown here is derived from an EMBL/GenBank/DDBJ whole genome shotgun (WGS) entry which is preliminary data.</text>
</comment>
<dbReference type="Pfam" id="PF13102">
    <property type="entry name" value="Phage_int_SAM_5"/>
    <property type="match status" value="1"/>
</dbReference>
<dbReference type="SUPFAM" id="SSF56349">
    <property type="entry name" value="DNA breaking-rejoining enzymes"/>
    <property type="match status" value="1"/>
</dbReference>
<evidence type="ECO:0000313" key="4">
    <source>
        <dbReference type="EMBL" id="KAA4751807.1"/>
    </source>
</evidence>
<dbReference type="InterPro" id="IPR010998">
    <property type="entry name" value="Integrase_recombinase_N"/>
</dbReference>
<proteinExistence type="predicted"/>
<dbReference type="Proteomes" id="UP001075704">
    <property type="component" value="Unassembled WGS sequence"/>
</dbReference>
<dbReference type="InterPro" id="IPR011010">
    <property type="entry name" value="DNA_brk_join_enz"/>
</dbReference>
<dbReference type="EMBL" id="VWEQ01000011">
    <property type="protein sequence ID" value="KAA4751807.1"/>
    <property type="molecule type" value="Genomic_DNA"/>
</dbReference>
<accession>A0A5M5PWH1</accession>
<dbReference type="RefSeq" id="WP_032567865.1">
    <property type="nucleotide sequence ID" value="NZ_JAFKPP010000003.1"/>
</dbReference>
<keyword evidence="2" id="KW-0233">DNA recombination</keyword>
<dbReference type="InterPro" id="IPR050090">
    <property type="entry name" value="Tyrosine_recombinase_XerCD"/>
</dbReference>
<dbReference type="Gene3D" id="1.10.443.10">
    <property type="entry name" value="Intergrase catalytic core"/>
    <property type="match status" value="1"/>
</dbReference>